<keyword evidence="3" id="KW-1185">Reference proteome</keyword>
<proteinExistence type="predicted"/>
<dbReference type="EMBL" id="JARIHO010000108">
    <property type="protein sequence ID" value="KAJ7303056.1"/>
    <property type="molecule type" value="Genomic_DNA"/>
</dbReference>
<protein>
    <submittedName>
        <fullName evidence="2">Uncharacterized protein</fullName>
    </submittedName>
</protein>
<reference evidence="2" key="1">
    <citation type="submission" date="2023-03" db="EMBL/GenBank/DDBJ databases">
        <title>Massive genome expansion in bonnet fungi (Mycena s.s.) driven by repeated elements and novel gene families across ecological guilds.</title>
        <authorList>
            <consortium name="Lawrence Berkeley National Laboratory"/>
            <person name="Harder C.B."/>
            <person name="Miyauchi S."/>
            <person name="Viragh M."/>
            <person name="Kuo A."/>
            <person name="Thoen E."/>
            <person name="Andreopoulos B."/>
            <person name="Lu D."/>
            <person name="Skrede I."/>
            <person name="Drula E."/>
            <person name="Henrissat B."/>
            <person name="Morin E."/>
            <person name="Kohler A."/>
            <person name="Barry K."/>
            <person name="LaButti K."/>
            <person name="Morin E."/>
            <person name="Salamov A."/>
            <person name="Lipzen A."/>
            <person name="Mereny Z."/>
            <person name="Hegedus B."/>
            <person name="Baldrian P."/>
            <person name="Stursova M."/>
            <person name="Weitz H."/>
            <person name="Taylor A."/>
            <person name="Grigoriev I.V."/>
            <person name="Nagy L.G."/>
            <person name="Martin F."/>
            <person name="Kauserud H."/>
        </authorList>
    </citation>
    <scope>NUCLEOTIDE SEQUENCE</scope>
    <source>
        <strain evidence="2">CBHHK002</strain>
    </source>
</reference>
<organism evidence="2 3">
    <name type="scientific">Mycena albidolilacea</name>
    <dbReference type="NCBI Taxonomy" id="1033008"/>
    <lineage>
        <taxon>Eukaryota</taxon>
        <taxon>Fungi</taxon>
        <taxon>Dikarya</taxon>
        <taxon>Basidiomycota</taxon>
        <taxon>Agaricomycotina</taxon>
        <taxon>Agaricomycetes</taxon>
        <taxon>Agaricomycetidae</taxon>
        <taxon>Agaricales</taxon>
        <taxon>Marasmiineae</taxon>
        <taxon>Mycenaceae</taxon>
        <taxon>Mycena</taxon>
    </lineage>
</organism>
<dbReference type="AlphaFoldDB" id="A0AAD6Z1X7"/>
<accession>A0AAD6Z1X7</accession>
<comment type="caution">
    <text evidence="2">The sequence shown here is derived from an EMBL/GenBank/DDBJ whole genome shotgun (WGS) entry which is preliminary data.</text>
</comment>
<evidence type="ECO:0000313" key="2">
    <source>
        <dbReference type="EMBL" id="KAJ7303056.1"/>
    </source>
</evidence>
<name>A0AAD6Z1X7_9AGAR</name>
<sequence>MAIRYTGPNTSVVPLTLFALFQTLKEAVTGLTLTLFTIIASSGPAGQLPTSSVVPLLGQLTDALNTATAQLSTNAPRDMGTNGDTRRAH</sequence>
<evidence type="ECO:0000256" key="1">
    <source>
        <dbReference type="SAM" id="MobiDB-lite"/>
    </source>
</evidence>
<dbReference type="Proteomes" id="UP001218218">
    <property type="component" value="Unassembled WGS sequence"/>
</dbReference>
<feature type="region of interest" description="Disordered" evidence="1">
    <location>
        <begin position="70"/>
        <end position="89"/>
    </location>
</feature>
<gene>
    <name evidence="2" type="ORF">DFH08DRAFT_977261</name>
</gene>
<evidence type="ECO:0000313" key="3">
    <source>
        <dbReference type="Proteomes" id="UP001218218"/>
    </source>
</evidence>